<evidence type="ECO:0000259" key="1">
    <source>
        <dbReference type="PROSITE" id="PS51707"/>
    </source>
</evidence>
<protein>
    <submittedName>
        <fullName evidence="2">CYTH domain-containing protein</fullName>
    </submittedName>
</protein>
<dbReference type="PROSITE" id="PS51707">
    <property type="entry name" value="CYTH"/>
    <property type="match status" value="1"/>
</dbReference>
<dbReference type="OrthoDB" id="384378at2"/>
<proteinExistence type="predicted"/>
<dbReference type="CDD" id="cd07762">
    <property type="entry name" value="CYTH-like_Pase_1"/>
    <property type="match status" value="1"/>
</dbReference>
<keyword evidence="3" id="KW-1185">Reference proteome</keyword>
<dbReference type="RefSeq" id="WP_115453372.1">
    <property type="nucleotide sequence ID" value="NZ_QNQT01000009.1"/>
</dbReference>
<accession>A0A3D8GMG2</accession>
<dbReference type="AlphaFoldDB" id="A0A3D8GMG2"/>
<feature type="domain" description="CYTH" evidence="1">
    <location>
        <begin position="4"/>
        <end position="192"/>
    </location>
</feature>
<dbReference type="Pfam" id="PF01928">
    <property type="entry name" value="CYTH"/>
    <property type="match status" value="1"/>
</dbReference>
<dbReference type="SUPFAM" id="SSF55154">
    <property type="entry name" value="CYTH-like phosphatases"/>
    <property type="match status" value="1"/>
</dbReference>
<sequence length="202" mass="23041">MEQNLEIEFKNLLKKEEFDRVAKEFSLGPEKFRRQVNHYFDTPSFSLKEQGAALRIREKGGSYILTLKQPQYVGLLETDQKLTAKDAETAIGNGPLPIGVVAGEVEKMGIEFEELVYFGTLATQRAETNFNNGLIVLDQSSYLDTEDFELEYEVLDFHEGLEAFRSLLEKLGIPERKTLSKIHRFYGRKLQLGRTSPQGDAE</sequence>
<evidence type="ECO:0000313" key="3">
    <source>
        <dbReference type="Proteomes" id="UP000257144"/>
    </source>
</evidence>
<dbReference type="SMART" id="SM01118">
    <property type="entry name" value="CYTH"/>
    <property type="match status" value="1"/>
</dbReference>
<dbReference type="Gene3D" id="2.40.320.10">
    <property type="entry name" value="Hypothetical Protein Pfu-838710-001"/>
    <property type="match status" value="1"/>
</dbReference>
<dbReference type="Proteomes" id="UP000257144">
    <property type="component" value="Unassembled WGS sequence"/>
</dbReference>
<gene>
    <name evidence="2" type="ORF">DRW41_17805</name>
</gene>
<evidence type="ECO:0000313" key="2">
    <source>
        <dbReference type="EMBL" id="RDU35588.1"/>
    </source>
</evidence>
<dbReference type="EMBL" id="QNQT01000009">
    <property type="protein sequence ID" value="RDU35588.1"/>
    <property type="molecule type" value="Genomic_DNA"/>
</dbReference>
<dbReference type="InterPro" id="IPR023577">
    <property type="entry name" value="CYTH_domain"/>
</dbReference>
<reference evidence="2 3" key="1">
    <citation type="submission" date="2018-07" db="EMBL/GenBank/DDBJ databases">
        <title>Bacillus sp. YLB-04 draft genome sequence.</title>
        <authorList>
            <person name="Yu L."/>
            <person name="Tang X."/>
        </authorList>
    </citation>
    <scope>NUCLEOTIDE SEQUENCE [LARGE SCALE GENOMIC DNA]</scope>
    <source>
        <strain evidence="2 3">YLB-04</strain>
    </source>
</reference>
<dbReference type="InterPro" id="IPR033469">
    <property type="entry name" value="CYTH-like_dom_sf"/>
</dbReference>
<dbReference type="InterPro" id="IPR009195">
    <property type="entry name" value="Uncharacterised_YjbK"/>
</dbReference>
<name>A0A3D8GMG2_9BACI</name>
<dbReference type="PIRSF" id="PIRSF012526">
    <property type="entry name" value="CYTH_UCP012526"/>
    <property type="match status" value="1"/>
</dbReference>
<organism evidence="2 3">
    <name type="scientific">Neobacillus piezotolerans</name>
    <dbReference type="NCBI Taxonomy" id="2259171"/>
    <lineage>
        <taxon>Bacteria</taxon>
        <taxon>Bacillati</taxon>
        <taxon>Bacillota</taxon>
        <taxon>Bacilli</taxon>
        <taxon>Bacillales</taxon>
        <taxon>Bacillaceae</taxon>
        <taxon>Neobacillus</taxon>
    </lineage>
</organism>
<comment type="caution">
    <text evidence="2">The sequence shown here is derived from an EMBL/GenBank/DDBJ whole genome shotgun (WGS) entry which is preliminary data.</text>
</comment>